<accession>A0ABT6FXW2</accession>
<keyword evidence="3" id="KW-1185">Reference proteome</keyword>
<organism evidence="2 3">
    <name type="scientific">Winogradskyella marincola</name>
    <dbReference type="NCBI Taxonomy" id="3037795"/>
    <lineage>
        <taxon>Bacteria</taxon>
        <taxon>Pseudomonadati</taxon>
        <taxon>Bacteroidota</taxon>
        <taxon>Flavobacteriia</taxon>
        <taxon>Flavobacteriales</taxon>
        <taxon>Flavobacteriaceae</taxon>
        <taxon>Winogradskyella</taxon>
    </lineage>
</organism>
<gene>
    <name evidence="2" type="ORF">P7122_01330</name>
</gene>
<name>A0ABT6FXW2_9FLAO</name>
<protein>
    <submittedName>
        <fullName evidence="2">Uncharacterized protein</fullName>
    </submittedName>
</protein>
<proteinExistence type="predicted"/>
<evidence type="ECO:0000313" key="3">
    <source>
        <dbReference type="Proteomes" id="UP001529085"/>
    </source>
</evidence>
<dbReference type="RefSeq" id="WP_278003978.1">
    <property type="nucleotide sequence ID" value="NZ_JARSBN010000001.1"/>
</dbReference>
<evidence type="ECO:0000313" key="2">
    <source>
        <dbReference type="EMBL" id="MDG4714495.1"/>
    </source>
</evidence>
<keyword evidence="1" id="KW-1133">Transmembrane helix</keyword>
<comment type="caution">
    <text evidence="2">The sequence shown here is derived from an EMBL/GenBank/DDBJ whole genome shotgun (WGS) entry which is preliminary data.</text>
</comment>
<keyword evidence="1" id="KW-0472">Membrane</keyword>
<feature type="transmembrane region" description="Helical" evidence="1">
    <location>
        <begin position="6"/>
        <end position="31"/>
    </location>
</feature>
<sequence>MIVLVILGISFILLATYTIIRISIACVFWSFNTSTETKYIFKLCFPYYIIALTMICMAFIITFNNSLIVIYYFSTVYFLALFLWRRKIKPSKNKKLAVEPNQTHLP</sequence>
<evidence type="ECO:0000256" key="1">
    <source>
        <dbReference type="SAM" id="Phobius"/>
    </source>
</evidence>
<dbReference type="Proteomes" id="UP001529085">
    <property type="component" value="Unassembled WGS sequence"/>
</dbReference>
<reference evidence="2 3" key="1">
    <citation type="submission" date="2023-03" db="EMBL/GenBank/DDBJ databases">
        <title>Strain YYF002 represents a novel species in the genus Winogradskyella isolated from seawater.</title>
        <authorList>
            <person name="Fu Z.-Y."/>
        </authorList>
    </citation>
    <scope>NUCLEOTIDE SEQUENCE [LARGE SCALE GENOMIC DNA]</scope>
    <source>
        <strain evidence="2 3">YYF002</strain>
    </source>
</reference>
<dbReference type="EMBL" id="JARSBN010000001">
    <property type="protein sequence ID" value="MDG4714495.1"/>
    <property type="molecule type" value="Genomic_DNA"/>
</dbReference>
<feature type="transmembrane region" description="Helical" evidence="1">
    <location>
        <begin position="43"/>
        <end position="61"/>
    </location>
</feature>
<feature type="transmembrane region" description="Helical" evidence="1">
    <location>
        <begin position="67"/>
        <end position="84"/>
    </location>
</feature>
<keyword evidence="1" id="KW-0812">Transmembrane</keyword>